<reference evidence="2 3" key="1">
    <citation type="submission" date="2020-02" db="EMBL/GenBank/DDBJ databases">
        <authorList>
            <person name="Zhang X.-Y."/>
        </authorList>
    </citation>
    <scope>NUCLEOTIDE SEQUENCE [LARGE SCALE GENOMIC DNA]</scope>
    <source>
        <strain evidence="2 3">C33</strain>
    </source>
</reference>
<dbReference type="AlphaFoldDB" id="A0A845UX76"/>
<evidence type="ECO:0008006" key="4">
    <source>
        <dbReference type="Google" id="ProtNLM"/>
    </source>
</evidence>
<evidence type="ECO:0000313" key="3">
    <source>
        <dbReference type="Proteomes" id="UP000484885"/>
    </source>
</evidence>
<dbReference type="GO" id="GO:0046677">
    <property type="term" value="P:response to antibiotic"/>
    <property type="evidence" value="ECO:0007669"/>
    <property type="project" value="TreeGrafter"/>
</dbReference>
<organism evidence="2 3">
    <name type="scientific">Wenzhouxiangella limi</name>
    <dbReference type="NCBI Taxonomy" id="2707351"/>
    <lineage>
        <taxon>Bacteria</taxon>
        <taxon>Pseudomonadati</taxon>
        <taxon>Pseudomonadota</taxon>
        <taxon>Gammaproteobacteria</taxon>
        <taxon>Chromatiales</taxon>
        <taxon>Wenzhouxiangellaceae</taxon>
        <taxon>Wenzhouxiangella</taxon>
    </lineage>
</organism>
<feature type="transmembrane region" description="Helical" evidence="1">
    <location>
        <begin position="178"/>
        <end position="200"/>
    </location>
</feature>
<sequence length="270" mass="29585">MTILIVLLGMLLSHLVYPIARWRSFDWFTGLMGPIRSRPGGREWEPALAVIVLSLGLSLGAGALAVALLGSPGWFLLALCVFVYTLGPRDLDRDVQSLLAARSDPRHLKARRLMRIQPEAGPREAAAGVFHAAQARWFGTLLWFVVLGIAGALLYRLTRLSLNLPGLSPGQASWLLRLRAILDWPVLALMLISAGLGGDLDRVRQAWRMHVSGRSAWSLQDGVLDEVAAVMIDPAASFEDGVTAGHHLVWRMLLIWLVVLSLLLIAGWLS</sequence>
<dbReference type="PANTHER" id="PTHR38684:SF1">
    <property type="entry name" value="PROTEIN AMPE"/>
    <property type="match status" value="1"/>
</dbReference>
<feature type="transmembrane region" description="Helical" evidence="1">
    <location>
        <begin position="137"/>
        <end position="158"/>
    </location>
</feature>
<dbReference type="RefSeq" id="WP_164211861.1">
    <property type="nucleotide sequence ID" value="NZ_JAAGSC010000043.1"/>
</dbReference>
<dbReference type="Proteomes" id="UP000484885">
    <property type="component" value="Unassembled WGS sequence"/>
</dbReference>
<feature type="transmembrane region" description="Helical" evidence="1">
    <location>
        <begin position="248"/>
        <end position="269"/>
    </location>
</feature>
<accession>A0A845UX76</accession>
<keyword evidence="1" id="KW-0812">Transmembrane</keyword>
<proteinExistence type="predicted"/>
<comment type="caution">
    <text evidence="2">The sequence shown here is derived from an EMBL/GenBank/DDBJ whole genome shotgun (WGS) entry which is preliminary data.</text>
</comment>
<evidence type="ECO:0000313" key="2">
    <source>
        <dbReference type="EMBL" id="NDY96463.1"/>
    </source>
</evidence>
<gene>
    <name evidence="2" type="ORF">G3I74_12050</name>
</gene>
<name>A0A845UX76_9GAMM</name>
<dbReference type="GO" id="GO:0005886">
    <property type="term" value="C:plasma membrane"/>
    <property type="evidence" value="ECO:0007669"/>
    <property type="project" value="TreeGrafter"/>
</dbReference>
<dbReference type="EMBL" id="JAAGSC010000043">
    <property type="protein sequence ID" value="NDY96463.1"/>
    <property type="molecule type" value="Genomic_DNA"/>
</dbReference>
<keyword evidence="1" id="KW-1133">Transmembrane helix</keyword>
<dbReference type="PANTHER" id="PTHR38684">
    <property type="entry name" value="PROTEIN AMPE"/>
    <property type="match status" value="1"/>
</dbReference>
<protein>
    <recommendedName>
        <fullName evidence="4">Regulatory signaling modulator protein AmpE</fullName>
    </recommendedName>
</protein>
<evidence type="ECO:0000256" key="1">
    <source>
        <dbReference type="SAM" id="Phobius"/>
    </source>
</evidence>
<keyword evidence="1" id="KW-0472">Membrane</keyword>
<keyword evidence="3" id="KW-1185">Reference proteome</keyword>
<dbReference type="InterPro" id="IPR052966">
    <property type="entry name" value="Beta-lactamase_Reg"/>
</dbReference>